<dbReference type="InterPro" id="IPR043472">
    <property type="entry name" value="Macro_dom-like"/>
</dbReference>
<dbReference type="AlphaFoldDB" id="A0A1G1WGF5"/>
<dbReference type="Pfam" id="PF00883">
    <property type="entry name" value="Peptidase_M17"/>
    <property type="match status" value="1"/>
</dbReference>
<dbReference type="SUPFAM" id="SSF53187">
    <property type="entry name" value="Zn-dependent exopeptidases"/>
    <property type="match status" value="1"/>
</dbReference>
<comment type="function">
    <text evidence="7">Presumably involved in the processing and regular turnover of intracellular proteins. Catalyzes the removal of unsubstituted N-terminal amino acids from various peptides.</text>
</comment>
<comment type="catalytic activity">
    <reaction evidence="1 7">
        <text>Release of an N-terminal amino acid, Xaa-|-Yaa-, in which Xaa is preferably Leu, but may be other amino acids including Pro although not Arg or Lys, and Yaa may be Pro. Amino acid amides and methyl esters are also readily hydrolyzed, but rates on arylamides are exceedingly low.</text>
        <dbReference type="EC" id="3.4.11.1"/>
    </reaction>
</comment>
<dbReference type="NCBIfam" id="NF002074">
    <property type="entry name" value="PRK00913.1-4"/>
    <property type="match status" value="1"/>
</dbReference>
<dbReference type="GO" id="GO:0070006">
    <property type="term" value="F:metalloaminopeptidase activity"/>
    <property type="evidence" value="ECO:0007669"/>
    <property type="project" value="InterPro"/>
</dbReference>
<dbReference type="InterPro" id="IPR023042">
    <property type="entry name" value="Peptidase_M17_leu_NH2_pept"/>
</dbReference>
<dbReference type="EC" id="3.4.11.1" evidence="7"/>
<dbReference type="PROSITE" id="PS00631">
    <property type="entry name" value="CYTOSOL_AP"/>
    <property type="match status" value="1"/>
</dbReference>
<keyword evidence="5 7" id="KW-0645">Protease</keyword>
<dbReference type="PRINTS" id="PR00481">
    <property type="entry name" value="LAMNOPPTDASE"/>
</dbReference>
<keyword evidence="6 7" id="KW-0378">Hydrolase</keyword>
<evidence type="ECO:0000256" key="4">
    <source>
        <dbReference type="ARBA" id="ARBA00022438"/>
    </source>
</evidence>
<evidence type="ECO:0000256" key="6">
    <source>
        <dbReference type="ARBA" id="ARBA00022801"/>
    </source>
</evidence>
<dbReference type="InterPro" id="IPR008283">
    <property type="entry name" value="Peptidase_M17_N"/>
</dbReference>
<feature type="binding site" evidence="7">
    <location>
        <position position="272"/>
    </location>
    <ligand>
        <name>Mn(2+)</name>
        <dbReference type="ChEBI" id="CHEBI:29035"/>
        <label>2</label>
    </ligand>
</feature>
<dbReference type="Gene3D" id="3.40.220.10">
    <property type="entry name" value="Leucine Aminopeptidase, subunit E, domain 1"/>
    <property type="match status" value="1"/>
</dbReference>
<dbReference type="Proteomes" id="UP000176645">
    <property type="component" value="Unassembled WGS sequence"/>
</dbReference>
<evidence type="ECO:0000256" key="1">
    <source>
        <dbReference type="ARBA" id="ARBA00000135"/>
    </source>
</evidence>
<dbReference type="InterPro" id="IPR000819">
    <property type="entry name" value="Peptidase_M17_C"/>
</dbReference>
<feature type="binding site" evidence="7">
    <location>
        <position position="331"/>
    </location>
    <ligand>
        <name>Mn(2+)</name>
        <dbReference type="ChEBI" id="CHEBI:29035"/>
        <label>1</label>
    </ligand>
</feature>
<evidence type="ECO:0000256" key="7">
    <source>
        <dbReference type="HAMAP-Rule" id="MF_00181"/>
    </source>
</evidence>
<dbReference type="InterPro" id="IPR011356">
    <property type="entry name" value="Leucine_aapep/pepB"/>
</dbReference>
<keyword evidence="7" id="KW-0963">Cytoplasm</keyword>
<protein>
    <recommendedName>
        <fullName evidence="7">Probable cytosol aminopeptidase</fullName>
        <ecNumber evidence="7">3.4.11.1</ecNumber>
    </recommendedName>
    <alternativeName>
        <fullName evidence="7">Leucine aminopeptidase</fullName>
        <shortName evidence="7">LAP</shortName>
        <ecNumber evidence="7">3.4.11.10</ecNumber>
    </alternativeName>
    <alternativeName>
        <fullName evidence="7">Leucyl aminopeptidase</fullName>
    </alternativeName>
</protein>
<comment type="caution">
    <text evidence="9">The sequence shown here is derived from an EMBL/GenBank/DDBJ whole genome shotgun (WGS) entry which is preliminary data.</text>
</comment>
<feature type="domain" description="Cytosol aminopeptidase" evidence="8">
    <location>
        <begin position="329"/>
        <end position="336"/>
    </location>
</feature>
<feature type="binding site" evidence="7">
    <location>
        <position position="254"/>
    </location>
    <ligand>
        <name>Mn(2+)</name>
        <dbReference type="ChEBI" id="CHEBI:29035"/>
        <label>2</label>
    </ligand>
</feature>
<proteinExistence type="inferred from homology"/>
<dbReference type="EMBL" id="MHCU01000056">
    <property type="protein sequence ID" value="OGY26809.1"/>
    <property type="molecule type" value="Genomic_DNA"/>
</dbReference>
<dbReference type="Gene3D" id="3.40.630.10">
    <property type="entry name" value="Zn peptidases"/>
    <property type="match status" value="1"/>
</dbReference>
<evidence type="ECO:0000256" key="2">
    <source>
        <dbReference type="ARBA" id="ARBA00000967"/>
    </source>
</evidence>
<comment type="cofactor">
    <cofactor evidence="7">
        <name>Mn(2+)</name>
        <dbReference type="ChEBI" id="CHEBI:29035"/>
    </cofactor>
    <text evidence="7">Binds 2 manganese ions per subunit.</text>
</comment>
<comment type="catalytic activity">
    <reaction evidence="2 7">
        <text>Release of an N-terminal amino acid, preferentially leucine, but not glutamic or aspartic acids.</text>
        <dbReference type="EC" id="3.4.11.10"/>
    </reaction>
</comment>
<dbReference type="NCBIfam" id="NF002073">
    <property type="entry name" value="PRK00913.1-2"/>
    <property type="match status" value="1"/>
</dbReference>
<evidence type="ECO:0000259" key="8">
    <source>
        <dbReference type="PROSITE" id="PS00631"/>
    </source>
</evidence>
<feature type="binding site" evidence="7">
    <location>
        <position position="333"/>
    </location>
    <ligand>
        <name>Mn(2+)</name>
        <dbReference type="ChEBI" id="CHEBI:29035"/>
        <label>2</label>
    </ligand>
</feature>
<accession>A0A1G1WGF5</accession>
<feature type="binding site" evidence="7">
    <location>
        <position position="333"/>
    </location>
    <ligand>
        <name>Mn(2+)</name>
        <dbReference type="ChEBI" id="CHEBI:29035"/>
        <label>1</label>
    </ligand>
</feature>
<organism evidence="9 10">
    <name type="scientific">Candidatus Woykebacteria bacterium RBG_19FT_COMBO_43_10</name>
    <dbReference type="NCBI Taxonomy" id="1802598"/>
    <lineage>
        <taxon>Bacteria</taxon>
        <taxon>Candidatus Woykeibacteriota</taxon>
    </lineage>
</organism>
<dbReference type="PANTHER" id="PTHR11963:SF23">
    <property type="entry name" value="CYTOSOL AMINOPEPTIDASE"/>
    <property type="match status" value="1"/>
</dbReference>
<comment type="similarity">
    <text evidence="3 7">Belongs to the peptidase M17 family.</text>
</comment>
<dbReference type="Pfam" id="PF02789">
    <property type="entry name" value="Peptidase_M17_N"/>
    <property type="match status" value="1"/>
</dbReference>
<dbReference type="EC" id="3.4.11.10" evidence="7"/>
<feature type="binding site" evidence="7">
    <location>
        <position position="249"/>
    </location>
    <ligand>
        <name>Mn(2+)</name>
        <dbReference type="ChEBI" id="CHEBI:29035"/>
        <label>2</label>
    </ligand>
</feature>
<dbReference type="CDD" id="cd00433">
    <property type="entry name" value="Peptidase_M17"/>
    <property type="match status" value="1"/>
</dbReference>
<name>A0A1G1WGF5_9BACT</name>
<evidence type="ECO:0000256" key="3">
    <source>
        <dbReference type="ARBA" id="ARBA00009528"/>
    </source>
</evidence>
<dbReference type="SUPFAM" id="SSF52949">
    <property type="entry name" value="Macro domain-like"/>
    <property type="match status" value="1"/>
</dbReference>
<feature type="active site" evidence="7">
    <location>
        <position position="335"/>
    </location>
</feature>
<dbReference type="PANTHER" id="PTHR11963">
    <property type="entry name" value="LEUCINE AMINOPEPTIDASE-RELATED"/>
    <property type="match status" value="1"/>
</dbReference>
<gene>
    <name evidence="7" type="primary">pepA</name>
    <name evidence="9" type="ORF">A2Z42_00480</name>
</gene>
<reference evidence="9 10" key="1">
    <citation type="journal article" date="2016" name="Nat. Commun.">
        <title>Thousands of microbial genomes shed light on interconnected biogeochemical processes in an aquifer system.</title>
        <authorList>
            <person name="Anantharaman K."/>
            <person name="Brown C.T."/>
            <person name="Hug L.A."/>
            <person name="Sharon I."/>
            <person name="Castelle C.J."/>
            <person name="Probst A.J."/>
            <person name="Thomas B.C."/>
            <person name="Singh A."/>
            <person name="Wilkins M.J."/>
            <person name="Karaoz U."/>
            <person name="Brodie E.L."/>
            <person name="Williams K.H."/>
            <person name="Hubbard S.S."/>
            <person name="Banfield J.F."/>
        </authorList>
    </citation>
    <scope>NUCLEOTIDE SEQUENCE [LARGE SCALE GENOMIC DNA]</scope>
</reference>
<dbReference type="GO" id="GO:0030145">
    <property type="term" value="F:manganese ion binding"/>
    <property type="evidence" value="ECO:0007669"/>
    <property type="project" value="UniProtKB-UniRule"/>
</dbReference>
<feature type="binding site" evidence="7">
    <location>
        <position position="254"/>
    </location>
    <ligand>
        <name>Mn(2+)</name>
        <dbReference type="ChEBI" id="CHEBI:29035"/>
        <label>1</label>
    </ligand>
</feature>
<feature type="active site" evidence="7">
    <location>
        <position position="261"/>
    </location>
</feature>
<keyword evidence="7" id="KW-0464">Manganese</keyword>
<comment type="subcellular location">
    <subcellularLocation>
        <location evidence="7">Cytoplasm</location>
    </subcellularLocation>
</comment>
<keyword evidence="7" id="KW-0479">Metal-binding</keyword>
<dbReference type="HAMAP" id="MF_00181">
    <property type="entry name" value="Cytosol_peptidase_M17"/>
    <property type="match status" value="1"/>
</dbReference>
<dbReference type="GO" id="GO:0005737">
    <property type="term" value="C:cytoplasm"/>
    <property type="evidence" value="ECO:0007669"/>
    <property type="project" value="UniProtKB-SubCell"/>
</dbReference>
<evidence type="ECO:0000256" key="5">
    <source>
        <dbReference type="ARBA" id="ARBA00022670"/>
    </source>
</evidence>
<sequence>MKITQTRENLEKVHADALAVFLYEGEKPTGAVEKLDKATSGALSEAIKLGDFKGKLYEVTPIYTHGKVPAIRILLTGLGKKRDFEPRVARNSIGAAARTAIKVKAKKLAVYLNNEIEAEEAIEGVGIADYDPGLYKTKKDKSEISDLVLIGKADKQTIKHSQVVMEATNWVRKMISEPANIMTPEKMVEAARKIAKDYKLGLEIFNEDEAAKKGMGAFVGIAKGSEEPSFFITLTYKAGSKKTLGIVGKGITFDSGGISLKPSGKMHEMKMDMSGAATVLGVTRLVGEMKPAINVIGVAPLTENLPGGKALKPGDVLKAFNGKTIEILNTDAEGRVVLADGLSYAAKLGATHIVDLATLTGAVVVALGNEASGILGRPSSWVEQVRKAGEAAGERVWELPLYPEHKELLRSEIADLANTPPRRGAGVIAGAVFLQEFVPEKIPWVHLDIAGTAWQDSDKPYMAKGPTGVGVRTLVKLVEALEKQN</sequence>
<keyword evidence="4 7" id="KW-0031">Aminopeptidase</keyword>
<dbReference type="GO" id="GO:0006508">
    <property type="term" value="P:proteolysis"/>
    <property type="evidence" value="ECO:0007669"/>
    <property type="project" value="UniProtKB-KW"/>
</dbReference>
<evidence type="ECO:0000313" key="10">
    <source>
        <dbReference type="Proteomes" id="UP000176645"/>
    </source>
</evidence>
<evidence type="ECO:0000313" key="9">
    <source>
        <dbReference type="EMBL" id="OGY26809.1"/>
    </source>
</evidence>